<evidence type="ECO:0000256" key="1">
    <source>
        <dbReference type="ARBA" id="ARBA00022729"/>
    </source>
</evidence>
<dbReference type="InterPro" id="IPR013425">
    <property type="entry name" value="Autotrns_rpt"/>
</dbReference>
<dbReference type="SUPFAM" id="SSF51126">
    <property type="entry name" value="Pectin lyase-like"/>
    <property type="match status" value="1"/>
</dbReference>
<dbReference type="NCBIfam" id="TIGR02601">
    <property type="entry name" value="autotrns_rpt"/>
    <property type="match status" value="3"/>
</dbReference>
<feature type="non-terminal residue" evidence="2">
    <location>
        <position position="646"/>
    </location>
</feature>
<name>A0ABS5FAB9_9PROT</name>
<comment type="caution">
    <text evidence="2">The sequence shown here is derived from an EMBL/GenBank/DDBJ whole genome shotgun (WGS) entry which is preliminary data.</text>
</comment>
<dbReference type="Proteomes" id="UP001196870">
    <property type="component" value="Unassembled WGS sequence"/>
</dbReference>
<evidence type="ECO:0000313" key="2">
    <source>
        <dbReference type="EMBL" id="MBR0669513.1"/>
    </source>
</evidence>
<sequence>GFVGSTLPAGTIIGGAGGQGGNSGAIVEVGGNGSDGAGGGGGGAGAILSGGGSTSTSGNVTGGVGGNGGASASGTAGAAGQLGGSANYAGRGGGGGAGIIATGINVTNGFLITGGNGGNGGVSGNGGDGGTGANGGSAQALPAFAIGGNGGSGVTGSGFTLINTGTVTGGTGGVGANGGNGGNGTGGGNGGAAGSGSAGGNGAAGVNGTGINVSNAALIIGGNGGAGGIGGNGGAGATAGTGGNGAAGGSGGAGIVTSGATVSNTGTIQGGDGAAGAAGGTGSANGAAGTAGLGGVGVTGGNLVILNSGTIAGGLSGGGAQANAVTFTGGTNVLELRANFAITGTVQAFSTADTFRLGAGINASFDAGLFGTQYLGFGIFQKSGFSTWTLTGATAEVTPWTILSGTLSVANDAMLGDPSGTLTLNGGILQVTGAAFTSTPRPVVLGANGGGFDIAFAGNTFTLTQALSGTGALTKLGAGTLVMTADNAYAGGTTISGGTLQLGAGGTTGSIVGNVLNNATLAFNRSDALTFAGVVSGSGAVRQDGTGTTILTAENTYAGGTTIAAGTLQLGAGGTSGSIVGNVLNNGTLTFNRSDAVTYAGVVSGSGAVRQDGTGTTILTGENTYTGGTTITQGTLQLGNGGTSGS</sequence>
<gene>
    <name evidence="2" type="ORF">GXW71_34555</name>
</gene>
<proteinExistence type="predicted"/>
<dbReference type="InterPro" id="IPR011050">
    <property type="entry name" value="Pectin_lyase_fold/virulence"/>
</dbReference>
<feature type="non-terminal residue" evidence="2">
    <location>
        <position position="1"/>
    </location>
</feature>
<keyword evidence="1" id="KW-0732">Signal</keyword>
<accession>A0ABS5FAB9</accession>
<reference evidence="3" key="1">
    <citation type="journal article" date="2021" name="Syst. Appl. Microbiol.">
        <title>Roseomonas hellenica sp. nov., isolated from roots of wild-growing Alkanna tinctoria.</title>
        <authorList>
            <person name="Rat A."/>
            <person name="Naranjo H.D."/>
            <person name="Lebbe L."/>
            <person name="Cnockaert M."/>
            <person name="Krigas N."/>
            <person name="Grigoriadou K."/>
            <person name="Maloupa E."/>
            <person name="Willems A."/>
        </authorList>
    </citation>
    <scope>NUCLEOTIDE SEQUENCE [LARGE SCALE GENOMIC DNA]</scope>
    <source>
        <strain evidence="3">LMG 31523</strain>
    </source>
</reference>
<dbReference type="InterPro" id="IPR012332">
    <property type="entry name" value="Autotransporter_pectin_lyase_C"/>
</dbReference>
<dbReference type="EMBL" id="JAAGBB010000137">
    <property type="protein sequence ID" value="MBR0669513.1"/>
    <property type="molecule type" value="Genomic_DNA"/>
</dbReference>
<dbReference type="Gene3D" id="2.160.20.20">
    <property type="match status" value="1"/>
</dbReference>
<organism evidence="2 3">
    <name type="scientific">Plastoroseomonas hellenica</name>
    <dbReference type="NCBI Taxonomy" id="2687306"/>
    <lineage>
        <taxon>Bacteria</taxon>
        <taxon>Pseudomonadati</taxon>
        <taxon>Pseudomonadota</taxon>
        <taxon>Alphaproteobacteria</taxon>
        <taxon>Acetobacterales</taxon>
        <taxon>Acetobacteraceae</taxon>
        <taxon>Plastoroseomonas</taxon>
    </lineage>
</organism>
<evidence type="ECO:0000313" key="3">
    <source>
        <dbReference type="Proteomes" id="UP001196870"/>
    </source>
</evidence>
<dbReference type="Pfam" id="PF12951">
    <property type="entry name" value="PATR"/>
    <property type="match status" value="4"/>
</dbReference>
<dbReference type="RefSeq" id="WP_211858595.1">
    <property type="nucleotide sequence ID" value="NZ_JAAGBB010000137.1"/>
</dbReference>
<protein>
    <submittedName>
        <fullName evidence="2">Autotransporter protein</fullName>
    </submittedName>
</protein>
<keyword evidence="3" id="KW-1185">Reference proteome</keyword>